<evidence type="ECO:0000313" key="2">
    <source>
        <dbReference type="EMBL" id="PUU81649.1"/>
    </source>
</evidence>
<evidence type="ECO:0000259" key="1">
    <source>
        <dbReference type="Pfam" id="PF03639"/>
    </source>
</evidence>
<protein>
    <submittedName>
        <fullName evidence="2">Endo-1,3(4)-beta-glucanase</fullName>
    </submittedName>
</protein>
<organism evidence="2 3">
    <name type="scientific">Tuber borchii</name>
    <name type="common">White truffle</name>
    <dbReference type="NCBI Taxonomy" id="42251"/>
    <lineage>
        <taxon>Eukaryota</taxon>
        <taxon>Fungi</taxon>
        <taxon>Dikarya</taxon>
        <taxon>Ascomycota</taxon>
        <taxon>Pezizomycotina</taxon>
        <taxon>Pezizomycetes</taxon>
        <taxon>Pezizales</taxon>
        <taxon>Tuberaceae</taxon>
        <taxon>Tuber</taxon>
    </lineage>
</organism>
<dbReference type="STRING" id="42251.A0A2T7A1N2"/>
<feature type="domain" description="Glycosyl hydrolase family 81 N-terminal" evidence="1">
    <location>
        <begin position="4"/>
        <end position="225"/>
    </location>
</feature>
<accession>A0A2T7A1N2</accession>
<dbReference type="PROSITE" id="PS52008">
    <property type="entry name" value="GH81"/>
    <property type="match status" value="1"/>
</dbReference>
<dbReference type="Pfam" id="PF03639">
    <property type="entry name" value="Glyco_hydro_81"/>
    <property type="match status" value="1"/>
</dbReference>
<dbReference type="GO" id="GO:0009986">
    <property type="term" value="C:cell surface"/>
    <property type="evidence" value="ECO:0007669"/>
    <property type="project" value="TreeGrafter"/>
</dbReference>
<dbReference type="PANTHER" id="PTHR31983">
    <property type="entry name" value="ENDO-1,3(4)-BETA-GLUCANASE 1"/>
    <property type="match status" value="1"/>
</dbReference>
<dbReference type="Gene3D" id="2.70.98.30">
    <property type="entry name" value="Golgi alpha-mannosidase II, domain 4"/>
    <property type="match status" value="1"/>
</dbReference>
<dbReference type="InterPro" id="IPR005200">
    <property type="entry name" value="Endo-beta-glucanase"/>
</dbReference>
<dbReference type="Proteomes" id="UP000244722">
    <property type="component" value="Unassembled WGS sequence"/>
</dbReference>
<reference evidence="2 3" key="1">
    <citation type="submission" date="2017-04" db="EMBL/GenBank/DDBJ databases">
        <title>Draft genome sequence of Tuber borchii Vittad., a whitish edible truffle.</title>
        <authorList>
            <consortium name="DOE Joint Genome Institute"/>
            <person name="Murat C."/>
            <person name="Kuo A."/>
            <person name="Barry K.W."/>
            <person name="Clum A."/>
            <person name="Dockter R.B."/>
            <person name="Fauchery L."/>
            <person name="Iotti M."/>
            <person name="Kohler A."/>
            <person name="Labutti K."/>
            <person name="Lindquist E.A."/>
            <person name="Lipzen A."/>
            <person name="Ohm R.A."/>
            <person name="Wang M."/>
            <person name="Grigoriev I.V."/>
            <person name="Zambonelli A."/>
            <person name="Martin F.M."/>
        </authorList>
    </citation>
    <scope>NUCLEOTIDE SEQUENCE [LARGE SCALE GENOMIC DNA]</scope>
    <source>
        <strain evidence="2 3">Tbo3840</strain>
    </source>
</reference>
<dbReference type="InterPro" id="IPR040451">
    <property type="entry name" value="GH81_N"/>
</dbReference>
<evidence type="ECO:0000313" key="3">
    <source>
        <dbReference type="Proteomes" id="UP000244722"/>
    </source>
</evidence>
<name>A0A2T7A1N2_TUBBO</name>
<proteinExistence type="predicted"/>
<dbReference type="AlphaFoldDB" id="A0A2T7A1N2"/>
<gene>
    <name evidence="2" type="ORF">B9Z19DRAFT_583648</name>
</gene>
<dbReference type="EMBL" id="NESQ01000042">
    <property type="protein sequence ID" value="PUU81649.1"/>
    <property type="molecule type" value="Genomic_DNA"/>
</dbReference>
<keyword evidence="3" id="KW-1185">Reference proteome</keyword>
<dbReference type="GO" id="GO:0052861">
    <property type="term" value="F:endo-1,3(4)-beta-glucanase activity"/>
    <property type="evidence" value="ECO:0007669"/>
    <property type="project" value="InterPro"/>
</dbReference>
<dbReference type="OrthoDB" id="5428266at2759"/>
<dbReference type="PANTHER" id="PTHR31983:SF0">
    <property type="entry name" value="GLUCAN ENDO-1,3-BETA-D-GLUCOSIDASE 2"/>
    <property type="match status" value="1"/>
</dbReference>
<comment type="caution">
    <text evidence="2">The sequence shown here is derived from an EMBL/GenBank/DDBJ whole genome shotgun (WGS) entry which is preliminary data.</text>
</comment>
<feature type="non-terminal residue" evidence="2">
    <location>
        <position position="1"/>
    </location>
</feature>
<sequence>EPVPSADPYQYYISPIGIASITFSAKEFAEGYSTISLTNPHSRSVNLNLHANTDRYGPVGHKITFPLVQGMGFVTGRYDQLTPVISSSFEFVEIEAFPGPYGGAQKWKLGLSDGRMWLLYVFPVAGSDSPEFTYNPGEGLVGSCEFTGVIQIAKADAEGQKCGLEEITDLAAGLYPATVEMTGCVAGDVGSYKFEYKGWRDEECKGALMYALPHHIASLMTIQQGEELASSCNPQRRALWRLSVEIVGQWLSETYPQTLPG</sequence>
<dbReference type="GO" id="GO:0042973">
    <property type="term" value="F:glucan endo-1,3-beta-D-glucosidase activity"/>
    <property type="evidence" value="ECO:0007669"/>
    <property type="project" value="TreeGrafter"/>
</dbReference>